<evidence type="ECO:0000313" key="1">
    <source>
        <dbReference type="EMBL" id="AET59299.1"/>
    </source>
</evidence>
<sequence>MGRSKGVLQTVLKTPILMLTPPCPRNKLAQFRAEEAKYKDSYKPKHFKAKDYFCRLKCFFF</sequence>
<reference key="2">
    <citation type="submission" date="2011-11" db="EMBL/GenBank/DDBJ databases">
        <authorList>
            <person name="Shin S.H."/>
            <person name="Kim S."/>
            <person name="Kim J.Y."/>
        </authorList>
    </citation>
    <scope>NUCLEOTIDE SEQUENCE</scope>
    <source>
        <strain>HPL-003</strain>
    </source>
</reference>
<proteinExistence type="predicted"/>
<organism evidence="1 2">
    <name type="scientific">Paenibacillus terrae (strain HPL-003)</name>
    <dbReference type="NCBI Taxonomy" id="985665"/>
    <lineage>
        <taxon>Bacteria</taxon>
        <taxon>Bacillati</taxon>
        <taxon>Bacillota</taxon>
        <taxon>Bacilli</taxon>
        <taxon>Bacillales</taxon>
        <taxon>Paenibacillaceae</taxon>
        <taxon>Paenibacillus</taxon>
    </lineage>
</organism>
<dbReference type="KEGG" id="pta:HPL003_12720"/>
<evidence type="ECO:0000313" key="2">
    <source>
        <dbReference type="Proteomes" id="UP000005876"/>
    </source>
</evidence>
<dbReference type="STRING" id="985665.HPL003_12720"/>
<name>G7W459_PAETH</name>
<protein>
    <submittedName>
        <fullName evidence="1">Uncharacterized protein</fullName>
    </submittedName>
</protein>
<dbReference type="AlphaFoldDB" id="G7W459"/>
<dbReference type="EMBL" id="CP003107">
    <property type="protein sequence ID" value="AET59299.1"/>
    <property type="molecule type" value="Genomic_DNA"/>
</dbReference>
<dbReference type="HOGENOM" id="CLU_2918401_0_0_9"/>
<dbReference type="Proteomes" id="UP000005876">
    <property type="component" value="Chromosome"/>
</dbReference>
<reference evidence="2" key="1">
    <citation type="submission" date="2011-11" db="EMBL/GenBank/DDBJ databases">
        <title>Complete sequence of Paenibacillus terrae HPL-003.</title>
        <authorList>
            <person name="Shin S.H."/>
            <person name="Kim S."/>
            <person name="Kim J.Y."/>
        </authorList>
    </citation>
    <scope>NUCLEOTIDE SEQUENCE [LARGE SCALE GENOMIC DNA]</scope>
    <source>
        <strain evidence="2">HPL-003</strain>
    </source>
</reference>
<reference evidence="1 2" key="3">
    <citation type="journal article" date="2012" name="J. Bacteriol.">
        <title>Genome Sequence of Paenibacillus terrae HPL-003, a Xylanase-Producing Bacterium Isolated from Soil Found in Forest Residue.</title>
        <authorList>
            <person name="Shin S.H."/>
            <person name="Kim S."/>
            <person name="Kim J.Y."/>
            <person name="Song H.Y."/>
            <person name="Cho S.J."/>
            <person name="Kim D.R."/>
            <person name="Lee K.I."/>
            <person name="Lim H.K."/>
            <person name="Park N.J."/>
            <person name="Hwang I.T."/>
            <person name="Yang K.S."/>
        </authorList>
    </citation>
    <scope>NUCLEOTIDE SEQUENCE [LARGE SCALE GENOMIC DNA]</scope>
    <source>
        <strain evidence="1 2">HPL-003</strain>
    </source>
</reference>
<gene>
    <name evidence="1" type="ordered locus">HPL003_12720</name>
</gene>
<accession>G7W459</accession>